<dbReference type="InterPro" id="IPR005532">
    <property type="entry name" value="SUMF_dom"/>
</dbReference>
<feature type="region of interest" description="Disordered" evidence="1">
    <location>
        <begin position="406"/>
        <end position="470"/>
    </location>
</feature>
<accession>A0ABS4DA06</accession>
<evidence type="ECO:0000256" key="1">
    <source>
        <dbReference type="SAM" id="MobiDB-lite"/>
    </source>
</evidence>
<dbReference type="PANTHER" id="PTHR23150">
    <property type="entry name" value="SULFATASE MODIFYING FACTOR 1, 2"/>
    <property type="match status" value="1"/>
</dbReference>
<dbReference type="InterPro" id="IPR051043">
    <property type="entry name" value="Sulfatase_Mod_Factor_Kinase"/>
</dbReference>
<dbReference type="SUPFAM" id="SSF56436">
    <property type="entry name" value="C-type lectin-like"/>
    <property type="match status" value="1"/>
</dbReference>
<dbReference type="Proteomes" id="UP001193081">
    <property type="component" value="Unassembled WGS sequence"/>
</dbReference>
<dbReference type="Pfam" id="PF14516">
    <property type="entry name" value="AAA_35"/>
    <property type="match status" value="1"/>
</dbReference>
<dbReference type="Gene3D" id="3.90.1580.10">
    <property type="entry name" value="paralog of FGE (formylglycine-generating enzyme)"/>
    <property type="match status" value="1"/>
</dbReference>
<dbReference type="Gene3D" id="3.40.50.300">
    <property type="entry name" value="P-loop containing nucleotide triphosphate hydrolases"/>
    <property type="match status" value="1"/>
</dbReference>
<dbReference type="InterPro" id="IPR042095">
    <property type="entry name" value="SUMF_sf"/>
</dbReference>
<feature type="compositionally biased region" description="Polar residues" evidence="1">
    <location>
        <begin position="451"/>
        <end position="463"/>
    </location>
</feature>
<dbReference type="EMBL" id="SIJK02000017">
    <property type="protein sequence ID" value="MBP1466270.1"/>
    <property type="molecule type" value="Genomic_DNA"/>
</dbReference>
<dbReference type="PANTHER" id="PTHR23150:SF19">
    <property type="entry name" value="FORMYLGLYCINE-GENERATING ENZYME"/>
    <property type="match status" value="1"/>
</dbReference>
<dbReference type="InterPro" id="IPR016187">
    <property type="entry name" value="CTDL_fold"/>
</dbReference>
<sequence>MAFFSTTALSPGSPVFRGRAAELARLLRLCREEVTRYGVIYGGRQNGKTSLLFQLLGAVEQPTKLCRIDFQEIQGARPEQVFAYLAEQIDTVVPLGRDLGQIVSAPRLKARLNEALARPEVGRLVLMLDELGALPPDSREALGNALRSFFHNRLVAPPLQKLQIIFSGGVELYTMVVSEVSSLHSVCEEIYLPDLPAPEAVTLIADGLQAAGIEAVLSETLGRAVYAQVAGHPYLTQRMGELLASAHAAGTALSLADVELAAREIVADAPPLLRRIRDDLRAHQLEEAARRLLRDRPPFDRLDDDMVRLELIGLAKRDGAHWAPRNPLLAAVFHRLLGVAAPPPEQARPATVAPDDPPTADQRILAEKRRRLHALELTAARYGIDTPPHITIEIEDLRREIQDLRRAEETSTAHPGPSTSEAAPTPADRTPPTMAAPPPPVPTPVIPKTPEQQAQPGASSANATPPAPRIANQGSALRTVEGTKAALPPWVPTLVKVPAGPFLMGSSDTDTMARDNEKPQHRLELPDYWIGKTPVTNAQFRPFVEGDGYTNPVYWTKVGWEWREQEQLVAPQWWNHATSSYAQHPVVGIGWFEAVAYCRWLTAQTGHTFRLPSEAEWEKAARGTDGLIWPWGHQWEAGRCNSAEAGINKTNSVDQFPGGASIYGAFDMVGNVWEWCASGPDKTYPYQLADEWQAAYLEADQARILRGGSWHDEQKHARASFRGGYDPRYRSINYSLRVASHSPLRGSES</sequence>
<feature type="compositionally biased region" description="Pro residues" evidence="1">
    <location>
        <begin position="434"/>
        <end position="447"/>
    </location>
</feature>
<evidence type="ECO:0000313" key="4">
    <source>
        <dbReference type="Proteomes" id="UP001193081"/>
    </source>
</evidence>
<protein>
    <submittedName>
        <fullName evidence="3">SUMF1/EgtB/PvdO family nonheme iron enzyme</fullName>
    </submittedName>
</protein>
<gene>
    <name evidence="3" type="ORF">EYB53_011190</name>
</gene>
<feature type="compositionally biased region" description="Polar residues" evidence="1">
    <location>
        <begin position="412"/>
        <end position="421"/>
    </location>
</feature>
<evidence type="ECO:0000313" key="3">
    <source>
        <dbReference type="EMBL" id="MBP1466270.1"/>
    </source>
</evidence>
<organism evidence="3 4">
    <name type="scientific">Candidatus Chloroploca mongolica</name>
    <dbReference type="NCBI Taxonomy" id="2528176"/>
    <lineage>
        <taxon>Bacteria</taxon>
        <taxon>Bacillati</taxon>
        <taxon>Chloroflexota</taxon>
        <taxon>Chloroflexia</taxon>
        <taxon>Chloroflexales</taxon>
        <taxon>Chloroflexineae</taxon>
        <taxon>Oscillochloridaceae</taxon>
        <taxon>Candidatus Chloroploca</taxon>
    </lineage>
</organism>
<evidence type="ECO:0000259" key="2">
    <source>
        <dbReference type="Pfam" id="PF03781"/>
    </source>
</evidence>
<keyword evidence="4" id="KW-1185">Reference proteome</keyword>
<feature type="compositionally biased region" description="Low complexity" evidence="1">
    <location>
        <begin position="422"/>
        <end position="433"/>
    </location>
</feature>
<dbReference type="RefSeq" id="WP_135478271.1">
    <property type="nucleotide sequence ID" value="NZ_SIJK02000017.1"/>
</dbReference>
<dbReference type="InterPro" id="IPR027417">
    <property type="entry name" value="P-loop_NTPase"/>
</dbReference>
<dbReference type="SUPFAM" id="SSF52540">
    <property type="entry name" value="P-loop containing nucleoside triphosphate hydrolases"/>
    <property type="match status" value="1"/>
</dbReference>
<proteinExistence type="predicted"/>
<dbReference type="Pfam" id="PF03781">
    <property type="entry name" value="FGE-sulfatase"/>
    <property type="match status" value="1"/>
</dbReference>
<comment type="caution">
    <text evidence="3">The sequence shown here is derived from an EMBL/GenBank/DDBJ whole genome shotgun (WGS) entry which is preliminary data.</text>
</comment>
<reference evidence="3 4" key="1">
    <citation type="submission" date="2021-03" db="EMBL/GenBank/DDBJ databases">
        <authorList>
            <person name="Grouzdev D.S."/>
        </authorList>
    </citation>
    <scope>NUCLEOTIDE SEQUENCE [LARGE SCALE GENOMIC DNA]</scope>
    <source>
        <strain evidence="3 4">M50-1</strain>
    </source>
</reference>
<feature type="domain" description="Sulfatase-modifying factor enzyme-like" evidence="2">
    <location>
        <begin position="492"/>
        <end position="739"/>
    </location>
</feature>
<name>A0ABS4DA06_9CHLR</name>